<sequence>MERTLRQGILIGALAAMVALPLQAQVLEQAQVLQTGAPSARLQVIFNPETREVSRRMVRLFGPHPEMTLDFHWQPATGNWPGVTPEGLADGAGVVSWRLPGAASYDPKNWHHRYEGALRAGRFDGAGVLRYRDGSRYEGVWAAGLLQGAGTFRDAEGNVYEGAFVAGRAEGQGILRSREGWIYEGGFVAGLRDGAGRMTEPGGLRYDVVMQRGTEVSSTRPLAFVDETLAGVLPAQSGGGAAGRTRLSAVIDQRITQEQSIQYEQYVDSGTMLIYPQDPELQKIWNGKNDDARLFMFQEFTDTDWDDTGAFVQLDLATEDGSRVRLSSLDLAVEASVPHLLPALHVDTHMGCVGFRPSFDFRNFGWGSVENATARVRFLNPDTYDYEAPEGDRAATRWFDLPVGTFDQGVDVDLRGLLAGAGVDVAALEKARFSCSSASEIEQCGQDAVRSLLRMGALQGFVAASYGTITTELQGELSYTWTDAAGLSRAAVQPFGTPISLAVIEVRGGLAECGAGGAWSAEAPQYTDVELHPAGEQYRVNIPVRGNPNISRLLAGVKLHSARSAMHVMRAEAQFSDGSIRKSPLMKLFFLRPRIPTFVSQTAPESCYLGPEVLGSC</sequence>
<dbReference type="Gene3D" id="2.20.110.10">
    <property type="entry name" value="Histone H3 K4-specific methyltransferase SET7/9 N-terminal domain"/>
    <property type="match status" value="1"/>
</dbReference>
<reference evidence="2 3" key="1">
    <citation type="submission" date="2016-10" db="EMBL/GenBank/DDBJ databases">
        <authorList>
            <person name="de Groot N.N."/>
        </authorList>
    </citation>
    <scope>NUCLEOTIDE SEQUENCE [LARGE SCALE GENOMIC DNA]</scope>
    <source>
        <strain evidence="2 3">DSM 22007</strain>
    </source>
</reference>
<evidence type="ECO:0000313" key="3">
    <source>
        <dbReference type="Proteomes" id="UP000198634"/>
    </source>
</evidence>
<gene>
    <name evidence="2" type="ORF">SAMN04488092_1231</name>
</gene>
<protein>
    <submittedName>
        <fullName evidence="2">Uncharacterized conserved protein</fullName>
    </submittedName>
</protein>
<dbReference type="OrthoDB" id="7794320at2"/>
<dbReference type="Proteomes" id="UP000198634">
    <property type="component" value="Unassembled WGS sequence"/>
</dbReference>
<evidence type="ECO:0000256" key="1">
    <source>
        <dbReference type="ARBA" id="ARBA00022737"/>
    </source>
</evidence>
<dbReference type="PANTHER" id="PTHR43215:SF14">
    <property type="entry name" value="RADIAL SPOKE HEAD 1 HOMOLOG"/>
    <property type="match status" value="1"/>
</dbReference>
<dbReference type="RefSeq" id="WP_090271358.1">
    <property type="nucleotide sequence ID" value="NZ_FOEP01000023.1"/>
</dbReference>
<dbReference type="AlphaFoldDB" id="A0A1H9L3G9"/>
<keyword evidence="3" id="KW-1185">Reference proteome</keyword>
<keyword evidence="1" id="KW-0677">Repeat</keyword>
<dbReference type="SUPFAM" id="SSF82185">
    <property type="entry name" value="Histone H3 K4-specific methyltransferase SET7/9 N-terminal domain"/>
    <property type="match status" value="1"/>
</dbReference>
<dbReference type="InterPro" id="IPR003409">
    <property type="entry name" value="MORN"/>
</dbReference>
<dbReference type="Pfam" id="PF02493">
    <property type="entry name" value="MORN"/>
    <property type="match status" value="4"/>
</dbReference>
<dbReference type="STRING" id="657014.SAMN04488092_1231"/>
<dbReference type="EMBL" id="FOEP01000023">
    <property type="protein sequence ID" value="SER06042.1"/>
    <property type="molecule type" value="Genomic_DNA"/>
</dbReference>
<organism evidence="2 3">
    <name type="scientific">Thalassovita taeanensis</name>
    <dbReference type="NCBI Taxonomy" id="657014"/>
    <lineage>
        <taxon>Bacteria</taxon>
        <taxon>Pseudomonadati</taxon>
        <taxon>Pseudomonadota</taxon>
        <taxon>Alphaproteobacteria</taxon>
        <taxon>Rhodobacterales</taxon>
        <taxon>Roseobacteraceae</taxon>
        <taxon>Thalassovita</taxon>
    </lineage>
</organism>
<proteinExistence type="predicted"/>
<dbReference type="SMART" id="SM00698">
    <property type="entry name" value="MORN"/>
    <property type="match status" value="4"/>
</dbReference>
<accession>A0A1H9L3G9</accession>
<dbReference type="PANTHER" id="PTHR43215">
    <property type="entry name" value="RADIAL SPOKE HEAD 1 HOMOLOG"/>
    <property type="match status" value="1"/>
</dbReference>
<name>A0A1H9L3G9_9RHOB</name>
<evidence type="ECO:0000313" key="2">
    <source>
        <dbReference type="EMBL" id="SER06042.1"/>
    </source>
</evidence>